<gene>
    <name evidence="6" type="ORF">ARMGADRAFT_1060055</name>
</gene>
<dbReference type="EMBL" id="KZ293648">
    <property type="protein sequence ID" value="PBK98079.1"/>
    <property type="molecule type" value="Genomic_DNA"/>
</dbReference>
<dbReference type="Proteomes" id="UP000217790">
    <property type="component" value="Unassembled WGS sequence"/>
</dbReference>
<dbReference type="Gene3D" id="3.40.1090.10">
    <property type="entry name" value="Cytosolic phospholipase A2 catalytic domain"/>
    <property type="match status" value="1"/>
</dbReference>
<evidence type="ECO:0000256" key="3">
    <source>
        <dbReference type="ARBA" id="ARBA00023098"/>
    </source>
</evidence>
<sequence>MADNTPNNSPVNLLSLDGGGIRGVSQLIILDEIMKCIQAKKNLTEVPKPCEYFHLIGGSGTGGLNGIMLGRLKMSTEDALRNYKKLSAAVFSPDNRKLVYKDDKFRASTLEAEIKEIVKNSCEGYTGDEHLLNPGTAKDTTGNMFVCAKTSVNLESPQRFRTYEGLPNQGPDCKIWEAGRATTATPKIFKAIMIVGQGGISSSYIDAGLGHNNPSKEVREEAMQLFGSDCPVGVFLSIGTGHPGPNGFQQPRGIEKILSLNLMKTVTKIATDCELVSSDFAKQYKSNPGTYFRFNVTHGTGILAVDDWQRESDILAHTNAYLRDPNTSRMIEEMIECLCSSSSLEKVHTLGSFAGHIPPVSKITMISLPPFLSSLFIGRQDYFLKLQKYFESREKPWKRRSFLLYGMGGIGKSQIALKFAHNEQKSKYFSIILWIDATSEKIYACRRKWKYFNYKP</sequence>
<organism evidence="6 7">
    <name type="scientific">Armillaria gallica</name>
    <name type="common">Bulbous honey fungus</name>
    <name type="synonym">Armillaria bulbosa</name>
    <dbReference type="NCBI Taxonomy" id="47427"/>
    <lineage>
        <taxon>Eukaryota</taxon>
        <taxon>Fungi</taxon>
        <taxon>Dikarya</taxon>
        <taxon>Basidiomycota</taxon>
        <taxon>Agaricomycotina</taxon>
        <taxon>Agaricomycetes</taxon>
        <taxon>Agaricomycetidae</taxon>
        <taxon>Agaricales</taxon>
        <taxon>Marasmiineae</taxon>
        <taxon>Physalacriaceae</taxon>
        <taxon>Armillaria</taxon>
    </lineage>
</organism>
<evidence type="ECO:0000313" key="6">
    <source>
        <dbReference type="EMBL" id="PBK98079.1"/>
    </source>
</evidence>
<accession>A0A2H3DS80</accession>
<keyword evidence="2" id="KW-0442">Lipid degradation</keyword>
<comment type="caution">
    <text evidence="4">Lacks conserved residue(s) required for the propagation of feature annotation.</text>
</comment>
<dbReference type="Gene3D" id="3.40.50.300">
    <property type="entry name" value="P-loop containing nucleotide triphosphate hydrolases"/>
    <property type="match status" value="1"/>
</dbReference>
<dbReference type="SUPFAM" id="SSF52151">
    <property type="entry name" value="FabD/lysophospholipase-like"/>
    <property type="match status" value="1"/>
</dbReference>
<feature type="short sequence motif" description="GXGXXG" evidence="4">
    <location>
        <begin position="18"/>
        <end position="23"/>
    </location>
</feature>
<keyword evidence="1" id="KW-0378">Hydrolase</keyword>
<evidence type="ECO:0000313" key="7">
    <source>
        <dbReference type="Proteomes" id="UP000217790"/>
    </source>
</evidence>
<evidence type="ECO:0000259" key="5">
    <source>
        <dbReference type="PROSITE" id="PS51635"/>
    </source>
</evidence>
<dbReference type="Pfam" id="PF01734">
    <property type="entry name" value="Patatin"/>
    <property type="match status" value="1"/>
</dbReference>
<dbReference type="PANTHER" id="PTHR24185">
    <property type="entry name" value="CALCIUM-INDEPENDENT PHOSPHOLIPASE A2-GAMMA"/>
    <property type="match status" value="1"/>
</dbReference>
<dbReference type="SUPFAM" id="SSF52540">
    <property type="entry name" value="P-loop containing nucleoside triphosphate hydrolases"/>
    <property type="match status" value="1"/>
</dbReference>
<reference evidence="7" key="1">
    <citation type="journal article" date="2017" name="Nat. Ecol. Evol.">
        <title>Genome expansion and lineage-specific genetic innovations in the forest pathogenic fungi Armillaria.</title>
        <authorList>
            <person name="Sipos G."/>
            <person name="Prasanna A.N."/>
            <person name="Walter M.C."/>
            <person name="O'Connor E."/>
            <person name="Balint B."/>
            <person name="Krizsan K."/>
            <person name="Kiss B."/>
            <person name="Hess J."/>
            <person name="Varga T."/>
            <person name="Slot J."/>
            <person name="Riley R."/>
            <person name="Boka B."/>
            <person name="Rigling D."/>
            <person name="Barry K."/>
            <person name="Lee J."/>
            <person name="Mihaltcheva S."/>
            <person name="LaButti K."/>
            <person name="Lipzen A."/>
            <person name="Waldron R."/>
            <person name="Moloney N.M."/>
            <person name="Sperisen C."/>
            <person name="Kredics L."/>
            <person name="Vagvoelgyi C."/>
            <person name="Patrignani A."/>
            <person name="Fitzpatrick D."/>
            <person name="Nagy I."/>
            <person name="Doyle S."/>
            <person name="Anderson J.B."/>
            <person name="Grigoriev I.V."/>
            <person name="Gueldener U."/>
            <person name="Muensterkoetter M."/>
            <person name="Nagy L.G."/>
        </authorList>
    </citation>
    <scope>NUCLEOTIDE SEQUENCE [LARGE SCALE GENOMIC DNA]</scope>
    <source>
        <strain evidence="7">Ar21-2</strain>
    </source>
</reference>
<dbReference type="GO" id="GO:0019369">
    <property type="term" value="P:arachidonate metabolic process"/>
    <property type="evidence" value="ECO:0007669"/>
    <property type="project" value="TreeGrafter"/>
</dbReference>
<dbReference type="STRING" id="47427.A0A2H3DS80"/>
<dbReference type="PROSITE" id="PS51635">
    <property type="entry name" value="PNPLA"/>
    <property type="match status" value="1"/>
</dbReference>
<evidence type="ECO:0000256" key="2">
    <source>
        <dbReference type="ARBA" id="ARBA00022963"/>
    </source>
</evidence>
<dbReference type="PANTHER" id="PTHR24185:SF1">
    <property type="entry name" value="CALCIUM-INDEPENDENT PHOSPHOLIPASE A2-GAMMA"/>
    <property type="match status" value="1"/>
</dbReference>
<dbReference type="GO" id="GO:0047499">
    <property type="term" value="F:calcium-independent phospholipase A2 activity"/>
    <property type="evidence" value="ECO:0007669"/>
    <property type="project" value="TreeGrafter"/>
</dbReference>
<name>A0A2H3DS80_ARMGA</name>
<dbReference type="InterPro" id="IPR016035">
    <property type="entry name" value="Acyl_Trfase/lysoPLipase"/>
</dbReference>
<dbReference type="InterPro" id="IPR027417">
    <property type="entry name" value="P-loop_NTPase"/>
</dbReference>
<dbReference type="GO" id="GO:0016020">
    <property type="term" value="C:membrane"/>
    <property type="evidence" value="ECO:0007669"/>
    <property type="project" value="TreeGrafter"/>
</dbReference>
<dbReference type="OrthoDB" id="630895at2759"/>
<dbReference type="GO" id="GO:0046486">
    <property type="term" value="P:glycerolipid metabolic process"/>
    <property type="evidence" value="ECO:0007669"/>
    <property type="project" value="UniProtKB-ARBA"/>
</dbReference>
<evidence type="ECO:0000256" key="4">
    <source>
        <dbReference type="PROSITE-ProRule" id="PRU01161"/>
    </source>
</evidence>
<proteinExistence type="predicted"/>
<protein>
    <submittedName>
        <fullName evidence="6">FabD/lysophospholipase-like protein</fullName>
    </submittedName>
</protein>
<dbReference type="OMA" id="VFVCAKN"/>
<dbReference type="InParanoid" id="A0A2H3DS80"/>
<dbReference type="InterPro" id="IPR002641">
    <property type="entry name" value="PNPLA_dom"/>
</dbReference>
<keyword evidence="3" id="KW-0443">Lipid metabolism</keyword>
<dbReference type="GO" id="GO:0016042">
    <property type="term" value="P:lipid catabolic process"/>
    <property type="evidence" value="ECO:0007669"/>
    <property type="project" value="UniProtKB-KW"/>
</dbReference>
<keyword evidence="7" id="KW-1185">Reference proteome</keyword>
<dbReference type="AlphaFoldDB" id="A0A2H3DS80"/>
<feature type="domain" description="PNPLA" evidence="5">
    <location>
        <begin position="14"/>
        <end position="219"/>
    </location>
</feature>
<evidence type="ECO:0000256" key="1">
    <source>
        <dbReference type="ARBA" id="ARBA00022801"/>
    </source>
</evidence>